<protein>
    <submittedName>
        <fullName evidence="1">Uncharacterized protein</fullName>
    </submittedName>
</protein>
<reference evidence="1" key="1">
    <citation type="submission" date="2020-02" db="EMBL/GenBank/DDBJ databases">
        <authorList>
            <person name="Meier V. D."/>
        </authorList>
    </citation>
    <scope>NUCLEOTIDE SEQUENCE</scope>
    <source>
        <strain evidence="1">AVDCRST_MAG02</strain>
    </source>
</reference>
<dbReference type="EMBL" id="CADCVH010000046">
    <property type="protein sequence ID" value="CAA9454883.1"/>
    <property type="molecule type" value="Genomic_DNA"/>
</dbReference>
<name>A0A6J4R3T4_9ACTN</name>
<proteinExistence type="predicted"/>
<organism evidence="1">
    <name type="scientific">uncultured Rubrobacteraceae bacterium</name>
    <dbReference type="NCBI Taxonomy" id="349277"/>
    <lineage>
        <taxon>Bacteria</taxon>
        <taxon>Bacillati</taxon>
        <taxon>Actinomycetota</taxon>
        <taxon>Rubrobacteria</taxon>
        <taxon>Rubrobacterales</taxon>
        <taxon>Rubrobacteraceae</taxon>
        <taxon>environmental samples</taxon>
    </lineage>
</organism>
<evidence type="ECO:0000313" key="1">
    <source>
        <dbReference type="EMBL" id="CAA9454883.1"/>
    </source>
</evidence>
<gene>
    <name evidence="1" type="ORF">AVDCRST_MAG02-1451</name>
</gene>
<accession>A0A6J4R3T4</accession>
<dbReference type="AlphaFoldDB" id="A0A6J4R3T4"/>
<sequence>MRDRAGVRSVIAHYPPERVEGLFRELSPHRIMGGLHNSASLLLGYQTLAGL</sequence>